<keyword evidence="2" id="KW-0472">Membrane</keyword>
<gene>
    <name evidence="4" type="ORF">B0T11DRAFT_338851</name>
</gene>
<dbReference type="Pfam" id="PF14610">
    <property type="entry name" value="Psg1"/>
    <property type="match status" value="1"/>
</dbReference>
<protein>
    <submittedName>
        <fullName evidence="4">Uncharacterized protein</fullName>
    </submittedName>
</protein>
<comment type="caution">
    <text evidence="4">The sequence shown here is derived from an EMBL/GenBank/DDBJ whole genome shotgun (WGS) entry which is preliminary data.</text>
</comment>
<feature type="signal peptide" evidence="3">
    <location>
        <begin position="1"/>
        <end position="24"/>
    </location>
</feature>
<keyword evidence="2" id="KW-0812">Transmembrane</keyword>
<accession>A0A8K0TEF2</accession>
<dbReference type="AlphaFoldDB" id="A0A8K0TEF2"/>
<evidence type="ECO:0000256" key="2">
    <source>
        <dbReference type="SAM" id="Phobius"/>
    </source>
</evidence>
<feature type="compositionally biased region" description="Basic and acidic residues" evidence="1">
    <location>
        <begin position="341"/>
        <end position="351"/>
    </location>
</feature>
<feature type="transmembrane region" description="Helical" evidence="2">
    <location>
        <begin position="262"/>
        <end position="285"/>
    </location>
</feature>
<proteinExistence type="predicted"/>
<dbReference type="Proteomes" id="UP000813385">
    <property type="component" value="Unassembled WGS sequence"/>
</dbReference>
<dbReference type="EMBL" id="JAGPXD010000003">
    <property type="protein sequence ID" value="KAH7361927.1"/>
    <property type="molecule type" value="Genomic_DNA"/>
</dbReference>
<evidence type="ECO:0000313" key="5">
    <source>
        <dbReference type="Proteomes" id="UP000813385"/>
    </source>
</evidence>
<dbReference type="InterPro" id="IPR028000">
    <property type="entry name" value="Pma1"/>
</dbReference>
<name>A0A8K0TEF2_9PEZI</name>
<feature type="region of interest" description="Disordered" evidence="1">
    <location>
        <begin position="234"/>
        <end position="257"/>
    </location>
</feature>
<dbReference type="OrthoDB" id="4084551at2759"/>
<evidence type="ECO:0000313" key="4">
    <source>
        <dbReference type="EMBL" id="KAH7361927.1"/>
    </source>
</evidence>
<reference evidence="4" key="1">
    <citation type="journal article" date="2021" name="Nat. Commun.">
        <title>Genetic determinants of endophytism in the Arabidopsis root mycobiome.</title>
        <authorList>
            <person name="Mesny F."/>
            <person name="Miyauchi S."/>
            <person name="Thiergart T."/>
            <person name="Pickel B."/>
            <person name="Atanasova L."/>
            <person name="Karlsson M."/>
            <person name="Huettel B."/>
            <person name="Barry K.W."/>
            <person name="Haridas S."/>
            <person name="Chen C."/>
            <person name="Bauer D."/>
            <person name="Andreopoulos W."/>
            <person name="Pangilinan J."/>
            <person name="LaButti K."/>
            <person name="Riley R."/>
            <person name="Lipzen A."/>
            <person name="Clum A."/>
            <person name="Drula E."/>
            <person name="Henrissat B."/>
            <person name="Kohler A."/>
            <person name="Grigoriev I.V."/>
            <person name="Martin F.M."/>
            <person name="Hacquard S."/>
        </authorList>
    </citation>
    <scope>NUCLEOTIDE SEQUENCE</scope>
    <source>
        <strain evidence="4">MPI-CAGE-AT-0016</strain>
    </source>
</reference>
<evidence type="ECO:0000256" key="3">
    <source>
        <dbReference type="SAM" id="SignalP"/>
    </source>
</evidence>
<keyword evidence="3" id="KW-0732">Signal</keyword>
<feature type="compositionally biased region" description="Polar residues" evidence="1">
    <location>
        <begin position="300"/>
        <end position="331"/>
    </location>
</feature>
<organism evidence="4 5">
    <name type="scientific">Plectosphaerella cucumerina</name>
    <dbReference type="NCBI Taxonomy" id="40658"/>
    <lineage>
        <taxon>Eukaryota</taxon>
        <taxon>Fungi</taxon>
        <taxon>Dikarya</taxon>
        <taxon>Ascomycota</taxon>
        <taxon>Pezizomycotina</taxon>
        <taxon>Sordariomycetes</taxon>
        <taxon>Hypocreomycetidae</taxon>
        <taxon>Glomerellales</taxon>
        <taxon>Plectosphaerellaceae</taxon>
        <taxon>Plectosphaerella</taxon>
    </lineage>
</organism>
<keyword evidence="2" id="KW-1133">Transmembrane helix</keyword>
<sequence length="351" mass="37332">MLATPKTLAASLLLAAAPFSSASAIEPRQQQPPGRPWISIDSANEAHTFTRHVTTVNGAASTVDAQPYSLTNTVFTYIASNSATVTSTGSALPPRATDSNGGKGYFIQCMGGSASNVQPFCQPQNGAKFYVDVPYYITWDDKTFGSDLNTPVHIQLFHRDAGGPAVNDSSTGTPYLTLGQNNKTPLSQGYYIWKPKAEFLGNNDDSRQFTLRLAFNSSTENKISYRTGATISLLPKDQEPQAVPATDNNDSNSGGGGGGVPAAAIAVPIVIVVLLAAAIGAFFLIRKRRRSQVAAGVPNRGSSAFGNRGSAQYNQKPTQDIELTTSPTSPRGQGGNVFQEEIERQNRERAI</sequence>
<evidence type="ECO:0000256" key="1">
    <source>
        <dbReference type="SAM" id="MobiDB-lite"/>
    </source>
</evidence>
<feature type="region of interest" description="Disordered" evidence="1">
    <location>
        <begin position="295"/>
        <end position="351"/>
    </location>
</feature>
<keyword evidence="5" id="KW-1185">Reference proteome</keyword>
<feature type="chain" id="PRO_5035441531" evidence="3">
    <location>
        <begin position="25"/>
        <end position="351"/>
    </location>
</feature>